<accession>A0AAD7D5K5</accession>
<gene>
    <name evidence="2" type="ORF">B0H17DRAFT_1206375</name>
</gene>
<evidence type="ECO:0000313" key="3">
    <source>
        <dbReference type="Proteomes" id="UP001221757"/>
    </source>
</evidence>
<proteinExistence type="predicted"/>
<evidence type="ECO:0000313" key="2">
    <source>
        <dbReference type="EMBL" id="KAJ7679727.1"/>
    </source>
</evidence>
<evidence type="ECO:0000256" key="1">
    <source>
        <dbReference type="SAM" id="MobiDB-lite"/>
    </source>
</evidence>
<keyword evidence="3" id="KW-1185">Reference proteome</keyword>
<sequence>MPERLVILLDYVLGDTLCSEPPRDIEGRWFSDVLIAAPSAFVATSYTYALIYDSISRVGMSATHRNARRWDEDTLQLAPDLSVRATGGHQFDDEEQAPGAHQARCARDRGDRLSGGWTDVRHDEAAADHVESSCGEGLLLDQGGYVHAEDLGVGQRNCDFDSPATESLKQVDMPYSVLADSAPLPHLIYWIYNSLWTRLGDGHKTQLAAEILAKCRMHLIESANSNFALARIEG</sequence>
<name>A0AAD7D5K5_MYCRO</name>
<dbReference type="EMBL" id="JARKIE010000128">
    <property type="protein sequence ID" value="KAJ7679727.1"/>
    <property type="molecule type" value="Genomic_DNA"/>
</dbReference>
<protein>
    <submittedName>
        <fullName evidence="2">Uncharacterized protein</fullName>
    </submittedName>
</protein>
<dbReference type="AlphaFoldDB" id="A0AAD7D5K5"/>
<reference evidence="2" key="1">
    <citation type="submission" date="2023-03" db="EMBL/GenBank/DDBJ databases">
        <title>Massive genome expansion in bonnet fungi (Mycena s.s.) driven by repeated elements and novel gene families across ecological guilds.</title>
        <authorList>
            <consortium name="Lawrence Berkeley National Laboratory"/>
            <person name="Harder C.B."/>
            <person name="Miyauchi S."/>
            <person name="Viragh M."/>
            <person name="Kuo A."/>
            <person name="Thoen E."/>
            <person name="Andreopoulos B."/>
            <person name="Lu D."/>
            <person name="Skrede I."/>
            <person name="Drula E."/>
            <person name="Henrissat B."/>
            <person name="Morin E."/>
            <person name="Kohler A."/>
            <person name="Barry K."/>
            <person name="LaButti K."/>
            <person name="Morin E."/>
            <person name="Salamov A."/>
            <person name="Lipzen A."/>
            <person name="Mereny Z."/>
            <person name="Hegedus B."/>
            <person name="Baldrian P."/>
            <person name="Stursova M."/>
            <person name="Weitz H."/>
            <person name="Taylor A."/>
            <person name="Grigoriev I.V."/>
            <person name="Nagy L.G."/>
            <person name="Martin F."/>
            <person name="Kauserud H."/>
        </authorList>
    </citation>
    <scope>NUCLEOTIDE SEQUENCE</scope>
    <source>
        <strain evidence="2">CBHHK067</strain>
    </source>
</reference>
<comment type="caution">
    <text evidence="2">The sequence shown here is derived from an EMBL/GenBank/DDBJ whole genome shotgun (WGS) entry which is preliminary data.</text>
</comment>
<organism evidence="2 3">
    <name type="scientific">Mycena rosella</name>
    <name type="common">Pink bonnet</name>
    <name type="synonym">Agaricus rosellus</name>
    <dbReference type="NCBI Taxonomy" id="1033263"/>
    <lineage>
        <taxon>Eukaryota</taxon>
        <taxon>Fungi</taxon>
        <taxon>Dikarya</taxon>
        <taxon>Basidiomycota</taxon>
        <taxon>Agaricomycotina</taxon>
        <taxon>Agaricomycetes</taxon>
        <taxon>Agaricomycetidae</taxon>
        <taxon>Agaricales</taxon>
        <taxon>Marasmiineae</taxon>
        <taxon>Mycenaceae</taxon>
        <taxon>Mycena</taxon>
    </lineage>
</organism>
<dbReference type="Proteomes" id="UP001221757">
    <property type="component" value="Unassembled WGS sequence"/>
</dbReference>
<feature type="region of interest" description="Disordered" evidence="1">
    <location>
        <begin position="89"/>
        <end position="110"/>
    </location>
</feature>